<feature type="coiled-coil region" evidence="1">
    <location>
        <begin position="325"/>
        <end position="352"/>
    </location>
</feature>
<dbReference type="SUPFAM" id="SSF82693">
    <property type="entry name" value="Multidrug efflux transporter AcrB pore domain, PN1, PN2, PC1 and PC2 subdomains"/>
    <property type="match status" value="2"/>
</dbReference>
<dbReference type="InterPro" id="IPR001036">
    <property type="entry name" value="Acrflvin-R"/>
</dbReference>
<dbReference type="PRINTS" id="PR00702">
    <property type="entry name" value="ACRIFLAVINRP"/>
</dbReference>
<organism evidence="4 5">
    <name type="scientific">Alicyclobacillus mengziensis</name>
    <dbReference type="NCBI Taxonomy" id="2931921"/>
    <lineage>
        <taxon>Bacteria</taxon>
        <taxon>Bacillati</taxon>
        <taxon>Bacillota</taxon>
        <taxon>Bacilli</taxon>
        <taxon>Bacillales</taxon>
        <taxon>Alicyclobacillaceae</taxon>
        <taxon>Alicyclobacillus</taxon>
    </lineage>
</organism>
<dbReference type="Gene3D" id="1.20.1640.10">
    <property type="entry name" value="Multidrug efflux transporter AcrB transmembrane domain"/>
    <property type="match status" value="2"/>
</dbReference>
<keyword evidence="3" id="KW-1133">Transmembrane helix</keyword>
<keyword evidence="3" id="KW-0472">Membrane</keyword>
<gene>
    <name evidence="4" type="ORF">JZ786_04175</name>
</gene>
<evidence type="ECO:0000256" key="2">
    <source>
        <dbReference type="SAM" id="MobiDB-lite"/>
    </source>
</evidence>
<name>A0A9X7W0R6_9BACL</name>
<dbReference type="SUPFAM" id="SSF82866">
    <property type="entry name" value="Multidrug efflux transporter AcrB transmembrane domain"/>
    <property type="match status" value="2"/>
</dbReference>
<evidence type="ECO:0000313" key="5">
    <source>
        <dbReference type="Proteomes" id="UP000663505"/>
    </source>
</evidence>
<keyword evidence="1" id="KW-0175">Coiled coil</keyword>
<feature type="transmembrane region" description="Helical" evidence="3">
    <location>
        <begin position="465"/>
        <end position="484"/>
    </location>
</feature>
<feature type="region of interest" description="Disordered" evidence="2">
    <location>
        <begin position="358"/>
        <end position="379"/>
    </location>
</feature>
<dbReference type="GO" id="GO:0042910">
    <property type="term" value="F:xenobiotic transmembrane transporter activity"/>
    <property type="evidence" value="ECO:0007669"/>
    <property type="project" value="TreeGrafter"/>
</dbReference>
<dbReference type="EMBL" id="CP071182">
    <property type="protein sequence ID" value="QSO48209.1"/>
    <property type="molecule type" value="Genomic_DNA"/>
</dbReference>
<dbReference type="PANTHER" id="PTHR32063">
    <property type="match status" value="1"/>
</dbReference>
<feature type="transmembrane region" description="Helical" evidence="3">
    <location>
        <begin position="681"/>
        <end position="701"/>
    </location>
</feature>
<evidence type="ECO:0000313" key="4">
    <source>
        <dbReference type="EMBL" id="QSO48209.1"/>
    </source>
</evidence>
<feature type="transmembrane region" description="Helical" evidence="3">
    <location>
        <begin position="1061"/>
        <end position="1082"/>
    </location>
</feature>
<feature type="transmembrane region" description="Helical" evidence="3">
    <location>
        <begin position="1035"/>
        <end position="1055"/>
    </location>
</feature>
<protein>
    <submittedName>
        <fullName evidence="4">Efflux RND transporter permease subunit</fullName>
    </submittedName>
</protein>
<feature type="transmembrane region" description="Helical" evidence="3">
    <location>
        <begin position="1110"/>
        <end position="1134"/>
    </location>
</feature>
<keyword evidence="3" id="KW-0812">Transmembrane</keyword>
<dbReference type="PANTHER" id="PTHR32063:SF0">
    <property type="entry name" value="SWARMING MOTILITY PROTEIN SWRC"/>
    <property type="match status" value="1"/>
</dbReference>
<feature type="transmembrane region" description="Helical" evidence="3">
    <location>
        <begin position="1140"/>
        <end position="1164"/>
    </location>
</feature>
<dbReference type="Gene3D" id="3.30.2090.10">
    <property type="entry name" value="Multidrug efflux transporter AcrB TolC docking domain, DN and DC subdomains"/>
    <property type="match status" value="2"/>
</dbReference>
<evidence type="ECO:0000256" key="3">
    <source>
        <dbReference type="SAM" id="Phobius"/>
    </source>
</evidence>
<dbReference type="AlphaFoldDB" id="A0A9X7W0R6"/>
<proteinExistence type="predicted"/>
<dbReference type="SUPFAM" id="SSF82714">
    <property type="entry name" value="Multidrug efflux transporter AcrB TolC docking domain, DN and DC subdomains"/>
    <property type="match status" value="2"/>
</dbReference>
<dbReference type="Pfam" id="PF00873">
    <property type="entry name" value="ACR_tran"/>
    <property type="match status" value="2"/>
</dbReference>
<feature type="transmembrane region" description="Helical" evidence="3">
    <location>
        <begin position="491"/>
        <end position="511"/>
    </location>
</feature>
<dbReference type="InterPro" id="IPR027463">
    <property type="entry name" value="AcrB_DN_DC_subdom"/>
</dbReference>
<reference evidence="4 5" key="1">
    <citation type="submission" date="2021-02" db="EMBL/GenBank/DDBJ databases">
        <title>Alicyclobacillus curvatus sp. nov. and Alicyclobacillus mengziensis sp. nov., two acidophilic bacteria isolated from acid mine drainage.</title>
        <authorList>
            <person name="Huang Y."/>
        </authorList>
    </citation>
    <scope>NUCLEOTIDE SEQUENCE [LARGE SCALE GENOMIC DNA]</scope>
    <source>
        <strain evidence="4 5">S30H14</strain>
    </source>
</reference>
<feature type="transmembrane region" description="Helical" evidence="3">
    <location>
        <begin position="595"/>
        <end position="622"/>
    </location>
</feature>
<dbReference type="RefSeq" id="WP_206657545.1">
    <property type="nucleotide sequence ID" value="NZ_CP071182.1"/>
</dbReference>
<sequence length="1187" mass="125299">MGVLTRFSLKNPVVVFLLSLLVIIGGVMSAFSLKEELMPDIAFPVIAVVTPYPGASPEAVATDISEPLENALRNISGVTTVNSTSVQNVSEIMLQLTMNADLNSVQQKVQQVVAGVHLPSAALTPMVQKFSFNSSPVVNFTVASKTASNTELRTIVNQTIVPALQGVPGVANVQTGGAAQPRVNIQFHPDELSRHNLSLQQVIQDLQATNVTIPLGSETVNGKVNPLQLTSPFSSLAEIRSIPIPIPANPAAGLKDVGQGMQALGSAVGELGKGVAGVSQGLTAVQAESELLSGLQTIQSQLFGAELALAKLQTAPTPRKDPQAIAKLQASISALEQEQKSLTGKLQALQRQLSGVAGQSGAAPSIPTPPKASTSTASNSMLNTVPLSDLATVTLAPPNNGSINRTNGQPSVFIGVVKTEDANTVQMAKAVESELATLQKQLPSGVNIVPLFDSSTMIVASVNGMLREAILGAVFAVLVILLFLRNWRTTVIAVVSIPLSLLIALMVLNRLNITLNIMTLGGMAVATGRVVDDSIVVIENIFRAWKRGLGFGKSFVQVATREVGQAITSSTITTVAVFLPLGFVSGVVGKIFMPFAVTVVCSLLSSLLVALTVVPALAWLFVARNKERSLDYDWLTGVEQTDAVHPSLLTGARNTHMSENVRPWQQKYQNFLRTALNHKGWVLGVTLIIFLASLAVLPLAGSTFIPASKEKFATVSITMPVGTPRSGTDAKAKQVEAILQGFTTTVTQWNTEVGSDPGQLTMSGGVSGDNQANLFLQLQPNANVDQFISDLRAKVGPISAPATIQVKSLVMGGSTGGFAVTLTSPNAAHIKTAATLITTALQNVPGLANVNNNLSDTRPQLNVIPNLNNAAKYGLMPYQIANDVSAYVQGQSIGNATMNGESRAVWVSLTPKNSLTSLTNVKNLPIDTPVGKTITLADVASVSTSDAPVQIERQDGQPYATVSADFTTQNTGSISRLAMQKLDSLHLPSDVQVQVGGDTEEMNQSFRDLIEAILISVGLVYLVMLMAFGEWSAPFSILFSMPVALIGAFFGTVISRQPISISSLIGILMLMGIVVTNAIVLVDRVEQQRRRGLSIREALLEAGTTRLRPILMTAIATICSLIPLAVGFAEGALISQGLAVVVIGGLVSSTILTLMIVPVMYELLHIRVHRLEQRSLKAFVQSAPSGD</sequence>
<accession>A0A9X7W0R6</accession>
<dbReference type="GO" id="GO:0005886">
    <property type="term" value="C:plasma membrane"/>
    <property type="evidence" value="ECO:0007669"/>
    <property type="project" value="TreeGrafter"/>
</dbReference>
<dbReference type="KEGG" id="afx:JZ786_04175"/>
<evidence type="ECO:0000256" key="1">
    <source>
        <dbReference type="SAM" id="Coils"/>
    </source>
</evidence>
<feature type="transmembrane region" description="Helical" evidence="3">
    <location>
        <begin position="1009"/>
        <end position="1028"/>
    </location>
</feature>
<keyword evidence="5" id="KW-1185">Reference proteome</keyword>
<dbReference type="Proteomes" id="UP000663505">
    <property type="component" value="Chromosome"/>
</dbReference>
<dbReference type="Gene3D" id="3.30.70.1430">
    <property type="entry name" value="Multidrug efflux transporter AcrB pore domain"/>
    <property type="match status" value="1"/>
</dbReference>